<keyword evidence="2" id="KW-0067">ATP-binding</keyword>
<accession>C0QJP8</accession>
<keyword evidence="4 9" id="KW-0238">DNA-binding</keyword>
<protein>
    <submittedName>
        <fullName evidence="9">Sigma-54 dependent DNA-binding response regulator</fullName>
    </submittedName>
</protein>
<evidence type="ECO:0000256" key="4">
    <source>
        <dbReference type="ARBA" id="ARBA00023125"/>
    </source>
</evidence>
<dbReference type="InterPro" id="IPR058031">
    <property type="entry name" value="AAA_lid_NorR"/>
</dbReference>
<dbReference type="CDD" id="cd00009">
    <property type="entry name" value="AAA"/>
    <property type="match status" value="1"/>
</dbReference>
<proteinExistence type="predicted"/>
<dbReference type="KEGG" id="dat:HRM2_07880"/>
<keyword evidence="10" id="KW-1185">Reference proteome</keyword>
<keyword evidence="1" id="KW-0547">Nucleotide-binding</keyword>
<dbReference type="GO" id="GO:0006355">
    <property type="term" value="P:regulation of DNA-templated transcription"/>
    <property type="evidence" value="ECO:0007669"/>
    <property type="project" value="InterPro"/>
</dbReference>
<evidence type="ECO:0000256" key="3">
    <source>
        <dbReference type="ARBA" id="ARBA00023015"/>
    </source>
</evidence>
<dbReference type="SUPFAM" id="SSF52172">
    <property type="entry name" value="CheY-like"/>
    <property type="match status" value="1"/>
</dbReference>
<dbReference type="PROSITE" id="PS50045">
    <property type="entry name" value="SIGMA54_INTERACT_4"/>
    <property type="match status" value="1"/>
</dbReference>
<dbReference type="PROSITE" id="PS00676">
    <property type="entry name" value="SIGMA54_INTERACT_2"/>
    <property type="match status" value="1"/>
</dbReference>
<feature type="modified residue" description="4-aspartylphosphate" evidence="6">
    <location>
        <position position="52"/>
    </location>
</feature>
<organism evidence="9 10">
    <name type="scientific">Desulforapulum autotrophicum (strain ATCC 43914 / DSM 3382 / VKM B-1955 / HRM2)</name>
    <name type="common">Desulfobacterium autotrophicum</name>
    <dbReference type="NCBI Taxonomy" id="177437"/>
    <lineage>
        <taxon>Bacteria</taxon>
        <taxon>Pseudomonadati</taxon>
        <taxon>Thermodesulfobacteriota</taxon>
        <taxon>Desulfobacteria</taxon>
        <taxon>Desulfobacterales</taxon>
        <taxon>Desulfobacteraceae</taxon>
        <taxon>Desulforapulum</taxon>
    </lineage>
</organism>
<dbReference type="InterPro" id="IPR003593">
    <property type="entry name" value="AAA+_ATPase"/>
</dbReference>
<dbReference type="PANTHER" id="PTHR32071:SF113">
    <property type="entry name" value="ALGINATE BIOSYNTHESIS TRANSCRIPTIONAL REGULATORY PROTEIN ALGB"/>
    <property type="match status" value="1"/>
</dbReference>
<dbReference type="HOGENOM" id="CLU_000445_0_3_7"/>
<evidence type="ECO:0000259" key="7">
    <source>
        <dbReference type="PROSITE" id="PS50045"/>
    </source>
</evidence>
<dbReference type="EMBL" id="CP001087">
    <property type="protein sequence ID" value="ACN13901.1"/>
    <property type="molecule type" value="Genomic_DNA"/>
</dbReference>
<dbReference type="SUPFAM" id="SSF52540">
    <property type="entry name" value="P-loop containing nucleoside triphosphate hydrolases"/>
    <property type="match status" value="1"/>
</dbReference>
<dbReference type="FunFam" id="3.40.50.300:FF:000006">
    <property type="entry name" value="DNA-binding transcriptional regulator NtrC"/>
    <property type="match status" value="1"/>
</dbReference>
<feature type="domain" description="Sigma-54 factor interaction" evidence="7">
    <location>
        <begin position="137"/>
        <end position="366"/>
    </location>
</feature>
<dbReference type="SMART" id="SM00448">
    <property type="entry name" value="REC"/>
    <property type="match status" value="1"/>
</dbReference>
<dbReference type="RefSeq" id="WP_012663145.1">
    <property type="nucleotide sequence ID" value="NC_012108.1"/>
</dbReference>
<evidence type="ECO:0000256" key="5">
    <source>
        <dbReference type="ARBA" id="ARBA00023163"/>
    </source>
</evidence>
<dbReference type="InterPro" id="IPR011006">
    <property type="entry name" value="CheY-like_superfamily"/>
</dbReference>
<name>C0QJP8_DESAH</name>
<evidence type="ECO:0000259" key="8">
    <source>
        <dbReference type="PROSITE" id="PS50110"/>
    </source>
</evidence>
<dbReference type="Gene3D" id="1.10.8.60">
    <property type="match status" value="1"/>
</dbReference>
<dbReference type="GO" id="GO:0003677">
    <property type="term" value="F:DNA binding"/>
    <property type="evidence" value="ECO:0007669"/>
    <property type="project" value="UniProtKB-KW"/>
</dbReference>
<dbReference type="InterPro" id="IPR025662">
    <property type="entry name" value="Sigma_54_int_dom_ATP-bd_1"/>
</dbReference>
<dbReference type="InterPro" id="IPR001789">
    <property type="entry name" value="Sig_transdc_resp-reg_receiver"/>
</dbReference>
<dbReference type="AlphaFoldDB" id="C0QJP8"/>
<dbReference type="Gene3D" id="3.40.50.2300">
    <property type="match status" value="1"/>
</dbReference>
<dbReference type="OrthoDB" id="9763792at2"/>
<dbReference type="Pfam" id="PF00072">
    <property type="entry name" value="Response_reg"/>
    <property type="match status" value="1"/>
</dbReference>
<dbReference type="InterPro" id="IPR025944">
    <property type="entry name" value="Sigma_54_int_dom_CS"/>
</dbReference>
<gene>
    <name evidence="9" type="ordered locus">HRM2_07880</name>
</gene>
<evidence type="ECO:0000313" key="10">
    <source>
        <dbReference type="Proteomes" id="UP000000442"/>
    </source>
</evidence>
<dbReference type="PROSITE" id="PS50110">
    <property type="entry name" value="RESPONSE_REGULATORY"/>
    <property type="match status" value="1"/>
</dbReference>
<dbReference type="GO" id="GO:0005524">
    <property type="term" value="F:ATP binding"/>
    <property type="evidence" value="ECO:0007669"/>
    <property type="project" value="UniProtKB-KW"/>
</dbReference>
<dbReference type="GO" id="GO:0000160">
    <property type="term" value="P:phosphorelay signal transduction system"/>
    <property type="evidence" value="ECO:0007669"/>
    <property type="project" value="InterPro"/>
</dbReference>
<dbReference type="STRING" id="177437.HRM2_07880"/>
<dbReference type="Proteomes" id="UP000000442">
    <property type="component" value="Chromosome"/>
</dbReference>
<sequence length="467" mass="52018">MIHVLIIDDDLSICLFLSELLKQMGYAFKIANTAVDAQLLFNNHAFDLVLLDLELPDGNGLDLLPQFTGARQSPEVIIISGTGDLRGAALAFKYGAWDYVQKPFLLDEVSLPITRALQYRKEKLDTPHLIPLIRCGIVGESDAIQKCLIEVGKAAASDASVLVTGDTGTGKELFSRAIHENSRRASKPFIAVDCGALPQNLLESTLFGHEKGSFTGAARRQDGLLVQANGGTLMLDEIGELPLDAQKSFLRTLQERCVRPIGGTLEIPVDIRLVAATNLDLDQRVKEGLFRQDLLYRIRAMEIKLPPLRDRRQDIEEITLKKVHELSHRYNIANKAVSSELLTVLTSHDWPGNIRELINVLDYVLASAGNDPTLFPKHLPPEYRLSRLEFEPILQEKYNPESAGGFDKEEGFPTLDEYRNRLERNYLKELLNRAKADRKSACLISGISQSRLYGLLNKHGLPGFGSK</sequence>
<dbReference type="PROSITE" id="PS00688">
    <property type="entry name" value="SIGMA54_INTERACT_3"/>
    <property type="match status" value="1"/>
</dbReference>
<dbReference type="PANTHER" id="PTHR32071">
    <property type="entry name" value="TRANSCRIPTIONAL REGULATORY PROTEIN"/>
    <property type="match status" value="1"/>
</dbReference>
<feature type="domain" description="Response regulatory" evidence="8">
    <location>
        <begin position="3"/>
        <end position="117"/>
    </location>
</feature>
<dbReference type="InterPro" id="IPR027417">
    <property type="entry name" value="P-loop_NTPase"/>
</dbReference>
<dbReference type="Pfam" id="PF00158">
    <property type="entry name" value="Sigma54_activat"/>
    <property type="match status" value="1"/>
</dbReference>
<dbReference type="InterPro" id="IPR025943">
    <property type="entry name" value="Sigma_54_int_dom_ATP-bd_2"/>
</dbReference>
<dbReference type="eggNOG" id="COG2204">
    <property type="taxonomic scope" value="Bacteria"/>
</dbReference>
<evidence type="ECO:0000313" key="9">
    <source>
        <dbReference type="EMBL" id="ACN13901.1"/>
    </source>
</evidence>
<dbReference type="Gene3D" id="3.40.50.300">
    <property type="entry name" value="P-loop containing nucleotide triphosphate hydrolases"/>
    <property type="match status" value="1"/>
</dbReference>
<dbReference type="PROSITE" id="PS00675">
    <property type="entry name" value="SIGMA54_INTERACT_1"/>
    <property type="match status" value="1"/>
</dbReference>
<keyword evidence="5" id="KW-0804">Transcription</keyword>
<reference evidence="9 10" key="1">
    <citation type="journal article" date="2009" name="Environ. Microbiol.">
        <title>Genome sequence of Desulfobacterium autotrophicum HRM2, a marine sulfate reducer oxidizing organic carbon completely to carbon dioxide.</title>
        <authorList>
            <person name="Strittmatter A.W."/>
            <person name="Liesegang H."/>
            <person name="Rabus R."/>
            <person name="Decker I."/>
            <person name="Amann J."/>
            <person name="Andres S."/>
            <person name="Henne A."/>
            <person name="Fricke W.F."/>
            <person name="Martinez-Arias R."/>
            <person name="Bartels D."/>
            <person name="Goesmann A."/>
            <person name="Krause L."/>
            <person name="Puehler A."/>
            <person name="Klenk H.P."/>
            <person name="Richter M."/>
            <person name="Schuler M."/>
            <person name="Gloeckner F.O."/>
            <person name="Meyerdierks A."/>
            <person name="Gottschalk G."/>
            <person name="Amann R."/>
        </authorList>
    </citation>
    <scope>NUCLEOTIDE SEQUENCE [LARGE SCALE GENOMIC DNA]</scope>
    <source>
        <strain evidence="10">ATCC 43914 / DSM 3382 / HRM2</strain>
    </source>
</reference>
<dbReference type="SMART" id="SM00382">
    <property type="entry name" value="AAA"/>
    <property type="match status" value="1"/>
</dbReference>
<dbReference type="Pfam" id="PF25601">
    <property type="entry name" value="AAA_lid_14"/>
    <property type="match status" value="1"/>
</dbReference>
<keyword evidence="3" id="KW-0805">Transcription regulation</keyword>
<evidence type="ECO:0000256" key="1">
    <source>
        <dbReference type="ARBA" id="ARBA00022741"/>
    </source>
</evidence>
<keyword evidence="6" id="KW-0597">Phosphoprotein</keyword>
<evidence type="ECO:0000256" key="2">
    <source>
        <dbReference type="ARBA" id="ARBA00022840"/>
    </source>
</evidence>
<evidence type="ECO:0000256" key="6">
    <source>
        <dbReference type="PROSITE-ProRule" id="PRU00169"/>
    </source>
</evidence>
<dbReference type="Gene3D" id="1.10.10.60">
    <property type="entry name" value="Homeodomain-like"/>
    <property type="match status" value="1"/>
</dbReference>
<dbReference type="InterPro" id="IPR002078">
    <property type="entry name" value="Sigma_54_int"/>
</dbReference>